<keyword evidence="1" id="KW-1133">Transmembrane helix</keyword>
<evidence type="ECO:0000313" key="5">
    <source>
        <dbReference type="Proteomes" id="UP000233748"/>
    </source>
</evidence>
<keyword evidence="1" id="KW-0812">Transmembrane</keyword>
<sequence>MPASSCHRNLTLAGYPHRCWPLTWLIRISALAVAVAVDDASAHRMPMADAGCGAFFRGD</sequence>
<comment type="caution">
    <text evidence="2">The sequence shown here is derived from an EMBL/GenBank/DDBJ whole genome shotgun (WGS) entry which is preliminary data.</text>
</comment>
<dbReference type="EMBL" id="PHKW01000001">
    <property type="protein sequence ID" value="PKV18620.1"/>
    <property type="molecule type" value="Genomic_DNA"/>
</dbReference>
<evidence type="ECO:0000313" key="4">
    <source>
        <dbReference type="Proteomes" id="UP000233720"/>
    </source>
</evidence>
<gene>
    <name evidence="2" type="ORF">XpruCFBP8353_04615</name>
    <name evidence="3" type="ORF">XpruCFBP8354_04615</name>
</gene>
<evidence type="ECO:0000256" key="1">
    <source>
        <dbReference type="SAM" id="Phobius"/>
    </source>
</evidence>
<dbReference type="Proteomes" id="UP000233748">
    <property type="component" value="Unassembled WGS sequence"/>
</dbReference>
<keyword evidence="1" id="KW-0472">Membrane</keyword>
<protein>
    <submittedName>
        <fullName evidence="2">Uncharacterized protein</fullName>
    </submittedName>
</protein>
<name>A0A2N3RPB7_9XANT</name>
<reference evidence="4 5" key="1">
    <citation type="submission" date="2017-11" db="EMBL/GenBank/DDBJ databases">
        <title>Xanthomonas prunicola sp. nov., a novel pathogen that affects nectarine (Prunus persica var. nectarine) trees.</title>
        <authorList>
            <person name="Lopez M."/>
            <person name="Lopez-Soriano P."/>
            <person name="Garita-Cambronero J."/>
            <person name="Beltran C."/>
            <person name="Taghouti G."/>
            <person name="Portier P."/>
            <person name="Cubero J."/>
            <person name="Fischer-Le Saux M."/>
            <person name="Marco-Noales E."/>
        </authorList>
    </citation>
    <scope>NUCLEOTIDE SEQUENCE [LARGE SCALE GENOMIC DNA]</scope>
    <source>
        <strain evidence="2 4">CFBP8353</strain>
        <strain evidence="3 5">CFBP8354</strain>
    </source>
</reference>
<accession>A0A2N3RPB7</accession>
<dbReference type="AlphaFoldDB" id="A0A2N3RPB7"/>
<dbReference type="Proteomes" id="UP000233720">
    <property type="component" value="Unassembled WGS sequence"/>
</dbReference>
<evidence type="ECO:0000313" key="2">
    <source>
        <dbReference type="EMBL" id="PKV14338.1"/>
    </source>
</evidence>
<keyword evidence="5" id="KW-1185">Reference proteome</keyword>
<organism evidence="2 4">
    <name type="scientific">Xanthomonas prunicola</name>
    <dbReference type="NCBI Taxonomy" id="2053930"/>
    <lineage>
        <taxon>Bacteria</taxon>
        <taxon>Pseudomonadati</taxon>
        <taxon>Pseudomonadota</taxon>
        <taxon>Gammaproteobacteria</taxon>
        <taxon>Lysobacterales</taxon>
        <taxon>Lysobacteraceae</taxon>
        <taxon>Xanthomonas</taxon>
    </lineage>
</organism>
<proteinExistence type="predicted"/>
<feature type="transmembrane region" description="Helical" evidence="1">
    <location>
        <begin position="20"/>
        <end position="37"/>
    </location>
</feature>
<evidence type="ECO:0000313" key="3">
    <source>
        <dbReference type="EMBL" id="PKV18620.1"/>
    </source>
</evidence>
<dbReference type="EMBL" id="PHKV01000001">
    <property type="protein sequence ID" value="PKV14338.1"/>
    <property type="molecule type" value="Genomic_DNA"/>
</dbReference>